<dbReference type="GO" id="GO:0071555">
    <property type="term" value="P:cell wall organization"/>
    <property type="evidence" value="ECO:0007669"/>
    <property type="project" value="UniProtKB-KW"/>
</dbReference>
<evidence type="ECO:0000256" key="1">
    <source>
        <dbReference type="ARBA" id="ARBA00022475"/>
    </source>
</evidence>
<evidence type="ECO:0000256" key="7">
    <source>
        <dbReference type="HAMAP-Rule" id="MF_02065"/>
    </source>
</evidence>
<dbReference type="CDD" id="cd08010">
    <property type="entry name" value="MltG_like"/>
    <property type="match status" value="1"/>
</dbReference>
<dbReference type="GO" id="GO:0008932">
    <property type="term" value="F:lytic endotransglycosylase activity"/>
    <property type="evidence" value="ECO:0007669"/>
    <property type="project" value="UniProtKB-UniRule"/>
</dbReference>
<dbReference type="Proteomes" id="UP000307790">
    <property type="component" value="Unassembled WGS sequence"/>
</dbReference>
<evidence type="ECO:0000313" key="8">
    <source>
        <dbReference type="EMBL" id="TLU68082.1"/>
    </source>
</evidence>
<dbReference type="PANTHER" id="PTHR30518:SF2">
    <property type="entry name" value="ENDOLYTIC MUREIN TRANSGLYCOSYLASE"/>
    <property type="match status" value="1"/>
</dbReference>
<organism evidence="8 9">
    <name type="scientific">Thalassotalea litorea</name>
    <dbReference type="NCBI Taxonomy" id="2020715"/>
    <lineage>
        <taxon>Bacteria</taxon>
        <taxon>Pseudomonadati</taxon>
        <taxon>Pseudomonadota</taxon>
        <taxon>Gammaproteobacteria</taxon>
        <taxon>Alteromonadales</taxon>
        <taxon>Colwelliaceae</taxon>
        <taxon>Thalassotalea</taxon>
    </lineage>
</organism>
<keyword evidence="9" id="KW-1185">Reference proteome</keyword>
<accession>A0A5R9IS31</accession>
<evidence type="ECO:0000256" key="4">
    <source>
        <dbReference type="ARBA" id="ARBA00023136"/>
    </source>
</evidence>
<dbReference type="GO" id="GO:0009252">
    <property type="term" value="P:peptidoglycan biosynthetic process"/>
    <property type="evidence" value="ECO:0007669"/>
    <property type="project" value="UniProtKB-UniRule"/>
</dbReference>
<dbReference type="NCBIfam" id="TIGR00247">
    <property type="entry name" value="endolytic transglycosylase MltG"/>
    <property type="match status" value="1"/>
</dbReference>
<comment type="caution">
    <text evidence="8">The sequence shown here is derived from an EMBL/GenBank/DDBJ whole genome shotgun (WGS) entry which is preliminary data.</text>
</comment>
<dbReference type="Gene3D" id="3.30.160.60">
    <property type="entry name" value="Classic Zinc Finger"/>
    <property type="match status" value="2"/>
</dbReference>
<keyword evidence="3 7" id="KW-1133">Transmembrane helix</keyword>
<feature type="site" description="Important for catalytic activity" evidence="7">
    <location>
        <position position="213"/>
    </location>
</feature>
<dbReference type="RefSeq" id="WP_138318026.1">
    <property type="nucleotide sequence ID" value="NZ_VCBC01000001.1"/>
</dbReference>
<proteinExistence type="inferred from homology"/>
<keyword evidence="5 7" id="KW-0456">Lyase</keyword>
<evidence type="ECO:0000256" key="3">
    <source>
        <dbReference type="ARBA" id="ARBA00022989"/>
    </source>
</evidence>
<comment type="catalytic activity">
    <reaction evidence="7">
        <text>a peptidoglycan chain = a peptidoglycan chain with N-acetyl-1,6-anhydromuramyl-[peptide] at the reducing end + a peptidoglycan chain with N-acetylglucosamine at the non-reducing end.</text>
        <dbReference type="EC" id="4.2.2.29"/>
    </reaction>
</comment>
<comment type="function">
    <text evidence="7">Functions as a peptidoglycan terminase that cleaves nascent peptidoglycan strands endolytically to terminate their elongation.</text>
</comment>
<dbReference type="EMBL" id="VCBC01000001">
    <property type="protein sequence ID" value="TLU68082.1"/>
    <property type="molecule type" value="Genomic_DNA"/>
</dbReference>
<keyword evidence="1 7" id="KW-1003">Cell membrane</keyword>
<comment type="similarity">
    <text evidence="7">Belongs to the transglycosylase MltG family.</text>
</comment>
<keyword evidence="4 7" id="KW-0472">Membrane</keyword>
<evidence type="ECO:0000256" key="2">
    <source>
        <dbReference type="ARBA" id="ARBA00022692"/>
    </source>
</evidence>
<gene>
    <name evidence="7 8" type="primary">mltG</name>
    <name evidence="8" type="ORF">FE810_00245</name>
</gene>
<dbReference type="PANTHER" id="PTHR30518">
    <property type="entry name" value="ENDOLYTIC MUREIN TRANSGLYCOSYLASE"/>
    <property type="match status" value="1"/>
</dbReference>
<dbReference type="OrthoDB" id="9814591at2"/>
<dbReference type="GO" id="GO:0005886">
    <property type="term" value="C:plasma membrane"/>
    <property type="evidence" value="ECO:0007669"/>
    <property type="project" value="UniProtKB-UniRule"/>
</dbReference>
<evidence type="ECO:0000313" key="9">
    <source>
        <dbReference type="Proteomes" id="UP000307790"/>
    </source>
</evidence>
<dbReference type="Pfam" id="PF02618">
    <property type="entry name" value="YceG"/>
    <property type="match status" value="1"/>
</dbReference>
<keyword evidence="6 7" id="KW-0961">Cell wall biogenesis/degradation</keyword>
<keyword evidence="7" id="KW-0997">Cell inner membrane</keyword>
<keyword evidence="2 7" id="KW-0812">Transmembrane</keyword>
<protein>
    <recommendedName>
        <fullName evidence="7">Endolytic murein transglycosylase</fullName>
        <ecNumber evidence="7">4.2.2.29</ecNumber>
    </recommendedName>
    <alternativeName>
        <fullName evidence="7">Peptidoglycan lytic transglycosylase</fullName>
    </alternativeName>
    <alternativeName>
        <fullName evidence="7">Peptidoglycan polymerization terminase</fullName>
    </alternativeName>
</protein>
<sequence>MLRWFLGLFIIAVLATVGLYFKVEQTVEQPLNIKQIQLFTLKKGSSYHSLLKHAMQQQWIDSTWPYKLYGKVNPQLTQVKAGTYQIKPNLTFAQLLALLVTGQEHQFKITFVEGSTFKEWLKILVQHPNIQQTLQNKSWEQIQHQFPGAIHPEGLFFPDTYTFSQGTRDVVILKQAYSRMQKELEDSWQRRAQGLPYDNAYQALIMASIIEKETAVIAEQPLISAVFVNRLRKRMRLQTDPTIIYGLQERYTGDITYANIREKTAYNTYQINGLPPTPIAMPGKTALDASVNPADSEYLYFVSKGNGEHIFSTNLADHNRAVDKYQRGKP</sequence>
<evidence type="ECO:0000256" key="6">
    <source>
        <dbReference type="ARBA" id="ARBA00023316"/>
    </source>
</evidence>
<name>A0A5R9IS31_9GAMM</name>
<dbReference type="InterPro" id="IPR003770">
    <property type="entry name" value="MLTG-like"/>
</dbReference>
<reference evidence="8 9" key="1">
    <citation type="submission" date="2019-05" db="EMBL/GenBank/DDBJ databases">
        <title>Genome sequences of Thalassotalea litorea 1K03283.</title>
        <authorList>
            <person name="Zhang D."/>
        </authorList>
    </citation>
    <scope>NUCLEOTIDE SEQUENCE [LARGE SCALE GENOMIC DNA]</scope>
    <source>
        <strain evidence="8 9">MCCC 1K03283</strain>
    </source>
</reference>
<evidence type="ECO:0000256" key="5">
    <source>
        <dbReference type="ARBA" id="ARBA00023239"/>
    </source>
</evidence>
<dbReference type="EC" id="4.2.2.29" evidence="7"/>
<dbReference type="HAMAP" id="MF_02065">
    <property type="entry name" value="MltG"/>
    <property type="match status" value="1"/>
</dbReference>
<dbReference type="AlphaFoldDB" id="A0A5R9IS31"/>